<reference evidence="2" key="1">
    <citation type="journal article" date="2014" name="Int. J. Syst. Evol. Microbiol.">
        <title>Complete genome sequence of Corynebacterium casei LMG S-19264T (=DSM 44701T), isolated from a smear-ripened cheese.</title>
        <authorList>
            <consortium name="US DOE Joint Genome Institute (JGI-PGF)"/>
            <person name="Walter F."/>
            <person name="Albersmeier A."/>
            <person name="Kalinowski J."/>
            <person name="Ruckert C."/>
        </authorList>
    </citation>
    <scope>NUCLEOTIDE SEQUENCE</scope>
    <source>
        <strain evidence="2">CGMCC 1.15794</strain>
    </source>
</reference>
<dbReference type="GO" id="GO:0055085">
    <property type="term" value="P:transmembrane transport"/>
    <property type="evidence" value="ECO:0007669"/>
    <property type="project" value="InterPro"/>
</dbReference>
<name>A0A917IF84_9MICO</name>
<dbReference type="PANTHER" id="PTHR33376:SF5">
    <property type="entry name" value="EXTRACYTOPLASMIC SOLUTE RECEPTOR PROTEIN"/>
    <property type="match status" value="1"/>
</dbReference>
<dbReference type="InterPro" id="IPR038404">
    <property type="entry name" value="TRAP_DctP_sf"/>
</dbReference>
<proteinExistence type="predicted"/>
<sequence>MSALALAGCSANAGGGADASGGEGPAPVTIRAIWPVSVQMPDTTGFFEAFIPTLEEHADWITLDVVGGAEVVPGNDQIEAISNGAFDMALVFPAYLEGLIPGGASILMTSNLLPSEEREAGTAELLNEIVFNPHGVTYLGEMQSNNWHSLYLGKDQCDAIDPADPSLSGLLIRGGEQYRPAVEALGGEIVNMPVAEVYTALERGVIDGYGMGQANLAPQGLEPITGCELQPFVVPATAPLVVNTAWWEGLEEETRTAISEAVVLSEPRIDEAFERVIAEYRESMLEAGVEVIEFSPEFAESYRAEVMDRAWSRAISLNPEFQRLRDHWWGDN</sequence>
<dbReference type="Pfam" id="PF03480">
    <property type="entry name" value="DctP"/>
    <property type="match status" value="1"/>
</dbReference>
<keyword evidence="1" id="KW-0732">Signal</keyword>
<dbReference type="PANTHER" id="PTHR33376">
    <property type="match status" value="1"/>
</dbReference>
<comment type="caution">
    <text evidence="2">The sequence shown here is derived from an EMBL/GenBank/DDBJ whole genome shotgun (WGS) entry which is preliminary data.</text>
</comment>
<evidence type="ECO:0000313" key="2">
    <source>
        <dbReference type="EMBL" id="GGH47438.1"/>
    </source>
</evidence>
<gene>
    <name evidence="2" type="ORF">GCM10010921_24160</name>
</gene>
<keyword evidence="3" id="KW-1185">Reference proteome</keyword>
<reference evidence="2" key="2">
    <citation type="submission" date="2020-09" db="EMBL/GenBank/DDBJ databases">
        <authorList>
            <person name="Sun Q."/>
            <person name="Zhou Y."/>
        </authorList>
    </citation>
    <scope>NUCLEOTIDE SEQUENCE</scope>
    <source>
        <strain evidence="2">CGMCC 1.15794</strain>
    </source>
</reference>
<accession>A0A917IF84</accession>
<protein>
    <submittedName>
        <fullName evidence="2">Uncharacterized protein</fullName>
    </submittedName>
</protein>
<dbReference type="InterPro" id="IPR018389">
    <property type="entry name" value="DctP_fam"/>
</dbReference>
<dbReference type="EMBL" id="BMJY01000012">
    <property type="protein sequence ID" value="GGH47438.1"/>
    <property type="molecule type" value="Genomic_DNA"/>
</dbReference>
<dbReference type="Proteomes" id="UP000657592">
    <property type="component" value="Unassembled WGS sequence"/>
</dbReference>
<evidence type="ECO:0000256" key="1">
    <source>
        <dbReference type="ARBA" id="ARBA00022729"/>
    </source>
</evidence>
<dbReference type="AlphaFoldDB" id="A0A917IF84"/>
<organism evidence="2 3">
    <name type="scientific">Microbacterium album</name>
    <dbReference type="NCBI Taxonomy" id="2053191"/>
    <lineage>
        <taxon>Bacteria</taxon>
        <taxon>Bacillati</taxon>
        <taxon>Actinomycetota</taxon>
        <taxon>Actinomycetes</taxon>
        <taxon>Micrococcales</taxon>
        <taxon>Microbacteriaceae</taxon>
        <taxon>Microbacterium</taxon>
    </lineage>
</organism>
<dbReference type="Gene3D" id="3.40.190.170">
    <property type="entry name" value="Bacterial extracellular solute-binding protein, family 7"/>
    <property type="match status" value="1"/>
</dbReference>
<evidence type="ECO:0000313" key="3">
    <source>
        <dbReference type="Proteomes" id="UP000657592"/>
    </source>
</evidence>